<dbReference type="PROSITE" id="PS51257">
    <property type="entry name" value="PROKAR_LIPOPROTEIN"/>
    <property type="match status" value="1"/>
</dbReference>
<reference evidence="1 2" key="1">
    <citation type="submission" date="2019-02" db="EMBL/GenBank/DDBJ databases">
        <title>Genomic Encyclopedia of Type Strains, Phase IV (KMG-IV): sequencing the most valuable type-strain genomes for metagenomic binning, comparative biology and taxonomic classification.</title>
        <authorList>
            <person name="Goeker M."/>
        </authorList>
    </citation>
    <scope>NUCLEOTIDE SEQUENCE [LARGE SCALE GENOMIC DNA]</scope>
    <source>
        <strain evidence="1 2">DSM 17196</strain>
    </source>
</reference>
<keyword evidence="2" id="KW-1185">Reference proteome</keyword>
<name>A0A4Q7P2T9_9FLAO</name>
<dbReference type="OrthoDB" id="1202716at2"/>
<evidence type="ECO:0000313" key="2">
    <source>
        <dbReference type="Proteomes" id="UP000292262"/>
    </source>
</evidence>
<gene>
    <name evidence="1" type="ORF">EV197_2518</name>
</gene>
<dbReference type="EMBL" id="SGXE01000002">
    <property type="protein sequence ID" value="RZS93937.1"/>
    <property type="molecule type" value="Genomic_DNA"/>
</dbReference>
<sequence>MRNVCYIATLFLVLGCTKQSTETRYYPSKSSFPIEKIELVDLDTVQLNFKELTNKIARYYNEEKRLFVEFNDSTIKKQVIPYTYDGGLVKFKNVLRIKSDSILIDNGYPISELKRILKRHFENKGRVPHYSDAPERALVEVTIDTSMNGKELKEVLIKITRAFDEINEETKDTLKLRVFFDYFRQLPLPPPPPNMKSKYK</sequence>
<dbReference type="Proteomes" id="UP000292262">
    <property type="component" value="Unassembled WGS sequence"/>
</dbReference>
<dbReference type="AlphaFoldDB" id="A0A4Q7P2T9"/>
<accession>A0A4Q7P2T9</accession>
<proteinExistence type="predicted"/>
<protein>
    <submittedName>
        <fullName evidence="1">Uncharacterized protein</fullName>
    </submittedName>
</protein>
<evidence type="ECO:0000313" key="1">
    <source>
        <dbReference type="EMBL" id="RZS93937.1"/>
    </source>
</evidence>
<comment type="caution">
    <text evidence="1">The sequence shown here is derived from an EMBL/GenBank/DDBJ whole genome shotgun (WGS) entry which is preliminary data.</text>
</comment>
<organism evidence="1 2">
    <name type="scientific">Aquimarina brevivitae</name>
    <dbReference type="NCBI Taxonomy" id="323412"/>
    <lineage>
        <taxon>Bacteria</taxon>
        <taxon>Pseudomonadati</taxon>
        <taxon>Bacteroidota</taxon>
        <taxon>Flavobacteriia</taxon>
        <taxon>Flavobacteriales</taxon>
        <taxon>Flavobacteriaceae</taxon>
        <taxon>Aquimarina</taxon>
    </lineage>
</organism>